<reference evidence="1 2" key="1">
    <citation type="journal article" date="2016" name="Nat. Commun.">
        <title>Thousands of microbial genomes shed light on interconnected biogeochemical processes in an aquifer system.</title>
        <authorList>
            <person name="Anantharaman K."/>
            <person name="Brown C.T."/>
            <person name="Hug L.A."/>
            <person name="Sharon I."/>
            <person name="Castelle C.J."/>
            <person name="Probst A.J."/>
            <person name="Thomas B.C."/>
            <person name="Singh A."/>
            <person name="Wilkins M.J."/>
            <person name="Karaoz U."/>
            <person name="Brodie E.L."/>
            <person name="Williams K.H."/>
            <person name="Hubbard S.S."/>
            <person name="Banfield J.F."/>
        </authorList>
    </citation>
    <scope>NUCLEOTIDE SEQUENCE [LARGE SCALE GENOMIC DNA]</scope>
</reference>
<dbReference type="InterPro" id="IPR005358">
    <property type="entry name" value="Puta_zinc/iron-chelating_dom"/>
</dbReference>
<accession>A0A1G1XZI1</accession>
<evidence type="ECO:0000313" key="1">
    <source>
        <dbReference type="EMBL" id="OGY45334.1"/>
    </source>
</evidence>
<protein>
    <recommendedName>
        <fullName evidence="3">Zinc/iron-chelating domain-containing protein</fullName>
    </recommendedName>
</protein>
<dbReference type="AlphaFoldDB" id="A0A1G1XZI1"/>
<dbReference type="EMBL" id="MHIB01000003">
    <property type="protein sequence ID" value="OGY45334.1"/>
    <property type="molecule type" value="Genomic_DNA"/>
</dbReference>
<evidence type="ECO:0008006" key="3">
    <source>
        <dbReference type="Google" id="ProtNLM"/>
    </source>
</evidence>
<dbReference type="STRING" id="1797532.A2729_00660"/>
<evidence type="ECO:0000313" key="2">
    <source>
        <dbReference type="Proteomes" id="UP000178930"/>
    </source>
</evidence>
<sequence>MTEAEFINLVLRKTKKGMSFIASVYKALSEVVEAQSQSQPQCFACHKGCSACCHQLVTSTEAEFDEIITYILSLPRRQRDTILNRARKRAAEYQQWLEQHQLTGTVITSAEKIIWANEYWDGKPCAFLDESGNCRVYPARPIDCRTYHSTSVCQNPTWSDVKRFVWPAETWANNLILEQGSKAQKFFGVVPLLHWLLIKSFKKSSPK</sequence>
<name>A0A1G1XZI1_9BACT</name>
<proteinExistence type="predicted"/>
<dbReference type="Pfam" id="PF03692">
    <property type="entry name" value="CxxCxxCC"/>
    <property type="match status" value="1"/>
</dbReference>
<comment type="caution">
    <text evidence="1">The sequence shown here is derived from an EMBL/GenBank/DDBJ whole genome shotgun (WGS) entry which is preliminary data.</text>
</comment>
<gene>
    <name evidence="1" type="ORF">A2729_00660</name>
</gene>
<organism evidence="1 2">
    <name type="scientific">Candidatus Buchananbacteria bacterium RIFCSPHIGHO2_01_FULL_39_14</name>
    <dbReference type="NCBI Taxonomy" id="1797532"/>
    <lineage>
        <taxon>Bacteria</taxon>
        <taxon>Candidatus Buchananiibacteriota</taxon>
    </lineage>
</organism>
<dbReference type="Proteomes" id="UP000178930">
    <property type="component" value="Unassembled WGS sequence"/>
</dbReference>